<accession>A0ABR0E381</accession>
<dbReference type="CDD" id="cd18186">
    <property type="entry name" value="BTB_POZ_ZBTB_KLHL-like"/>
    <property type="match status" value="1"/>
</dbReference>
<feature type="compositionally biased region" description="Pro residues" evidence="1">
    <location>
        <begin position="1"/>
        <end position="12"/>
    </location>
</feature>
<proteinExistence type="predicted"/>
<dbReference type="PROSITE" id="PS50097">
    <property type="entry name" value="BTB"/>
    <property type="match status" value="1"/>
</dbReference>
<dbReference type="Proteomes" id="UP001305779">
    <property type="component" value="Unassembled WGS sequence"/>
</dbReference>
<keyword evidence="4" id="KW-1185">Reference proteome</keyword>
<feature type="region of interest" description="Disordered" evidence="1">
    <location>
        <begin position="1"/>
        <end position="27"/>
    </location>
</feature>
<gene>
    <name evidence="3" type="ORF">PRZ48_013147</name>
</gene>
<dbReference type="InterPro" id="IPR000210">
    <property type="entry name" value="BTB/POZ_dom"/>
</dbReference>
<protein>
    <recommendedName>
        <fullName evidence="2">BTB domain-containing protein</fullName>
    </recommendedName>
</protein>
<dbReference type="EMBL" id="JAXOVC010000011">
    <property type="protein sequence ID" value="KAK4495879.1"/>
    <property type="molecule type" value="Genomic_DNA"/>
</dbReference>
<comment type="caution">
    <text evidence="3">The sequence shown here is derived from an EMBL/GenBank/DDBJ whole genome shotgun (WGS) entry which is preliminary data.</text>
</comment>
<evidence type="ECO:0000259" key="2">
    <source>
        <dbReference type="PROSITE" id="PS50097"/>
    </source>
</evidence>
<dbReference type="InterPro" id="IPR011333">
    <property type="entry name" value="SKP1/BTB/POZ_sf"/>
</dbReference>
<evidence type="ECO:0000313" key="4">
    <source>
        <dbReference type="Proteomes" id="UP001305779"/>
    </source>
</evidence>
<organism evidence="3 4">
    <name type="scientific">Zasmidium cellare</name>
    <name type="common">Wine cellar mold</name>
    <name type="synonym">Racodium cellare</name>
    <dbReference type="NCBI Taxonomy" id="395010"/>
    <lineage>
        <taxon>Eukaryota</taxon>
        <taxon>Fungi</taxon>
        <taxon>Dikarya</taxon>
        <taxon>Ascomycota</taxon>
        <taxon>Pezizomycotina</taxon>
        <taxon>Dothideomycetes</taxon>
        <taxon>Dothideomycetidae</taxon>
        <taxon>Mycosphaerellales</taxon>
        <taxon>Mycosphaerellaceae</taxon>
        <taxon>Zasmidium</taxon>
    </lineage>
</organism>
<sequence>MADPPQSTPPAAPGQSALPTDSSDTEVPLTTLFEPTEECICPFGDIILNADDGFHPPQKLRVSSCILAMSSKVFKALFSKKFAEGQAGEGRSAETPHEILVKDAPTPLHHLCLLLHQQIPVADNENYISPAALLELGLVADKYDLVEAIRLQVHSLLTDTASKDDLDDYASLNKLVAASVLLDQVAAFRHLTKELVLRRPTIQAGQFDDQCLAYFPSGLLASLFSQQSIARQEFTAQITALIEQFSKASAVANAKGDVQKLIENLRSLDLMPLNFKRCNLKQLLGRLASVHIPLMSVSETISKEKAYHGSLVYRNGSTAPADYDEVWLNGGRPRYRRDSNGSLHSHKTEWEQLPINAPTHITVASSVKKIGEMCVGICLDCIQDKPCRVRHTHCWADKWADKWGGFDGETWDEVHSKIDIFNEADYPGYWDDAW</sequence>
<name>A0ABR0E381_ZASCE</name>
<reference evidence="3 4" key="1">
    <citation type="journal article" date="2023" name="G3 (Bethesda)">
        <title>A chromosome-level genome assembly of Zasmidium syzygii isolated from banana leaves.</title>
        <authorList>
            <person name="van Westerhoven A.C."/>
            <person name="Mehrabi R."/>
            <person name="Talebi R."/>
            <person name="Steentjes M.B.F."/>
            <person name="Corcolon B."/>
            <person name="Chong P.A."/>
            <person name="Kema G.H.J."/>
            <person name="Seidl M.F."/>
        </authorList>
    </citation>
    <scope>NUCLEOTIDE SEQUENCE [LARGE SCALE GENOMIC DNA]</scope>
    <source>
        <strain evidence="3 4">P124</strain>
    </source>
</reference>
<evidence type="ECO:0000313" key="3">
    <source>
        <dbReference type="EMBL" id="KAK4495879.1"/>
    </source>
</evidence>
<dbReference type="Gene3D" id="3.30.710.10">
    <property type="entry name" value="Potassium Channel Kv1.1, Chain A"/>
    <property type="match status" value="1"/>
</dbReference>
<feature type="domain" description="BTB" evidence="2">
    <location>
        <begin position="44"/>
        <end position="116"/>
    </location>
</feature>
<evidence type="ECO:0000256" key="1">
    <source>
        <dbReference type="SAM" id="MobiDB-lite"/>
    </source>
</evidence>